<protein>
    <submittedName>
        <fullName evidence="3">MBL fold metallo-hydrolase</fullName>
    </submittedName>
</protein>
<keyword evidence="4" id="KW-1185">Reference proteome</keyword>
<feature type="domain" description="Metallo-beta-lactamase" evidence="2">
    <location>
        <begin position="50"/>
        <end position="226"/>
    </location>
</feature>
<dbReference type="GO" id="GO:0017001">
    <property type="term" value="P:antibiotic catabolic process"/>
    <property type="evidence" value="ECO:0007669"/>
    <property type="project" value="UniProtKB-ARBA"/>
</dbReference>
<dbReference type="InterPro" id="IPR050855">
    <property type="entry name" value="NDM-1-like"/>
</dbReference>
<evidence type="ECO:0000259" key="2">
    <source>
        <dbReference type="SMART" id="SM00849"/>
    </source>
</evidence>
<keyword evidence="3" id="KW-0378">Hydrolase</keyword>
<dbReference type="AlphaFoldDB" id="A0A2A8D3B3"/>
<evidence type="ECO:0000313" key="4">
    <source>
        <dbReference type="Proteomes" id="UP000220102"/>
    </source>
</evidence>
<dbReference type="Pfam" id="PF00753">
    <property type="entry name" value="Lactamase_B"/>
    <property type="match status" value="1"/>
</dbReference>
<comment type="similarity">
    <text evidence="1">Belongs to the metallo-beta-lactamase superfamily. Class-B beta-lactamase family.</text>
</comment>
<dbReference type="OrthoDB" id="9769598at2"/>
<dbReference type="CDD" id="cd16282">
    <property type="entry name" value="metallo-hydrolase-like_MBL-fold"/>
    <property type="match status" value="1"/>
</dbReference>
<dbReference type="Proteomes" id="UP000220102">
    <property type="component" value="Unassembled WGS sequence"/>
</dbReference>
<dbReference type="SUPFAM" id="SSF56281">
    <property type="entry name" value="Metallo-hydrolase/oxidoreductase"/>
    <property type="match status" value="1"/>
</dbReference>
<sequence>MLSRRRFITISGALLAASAVKCPTFARSKTFVDKITELRRGVGTYVANGGTIGWMLREDQLVIVDTQYDRTAESTITTFEDHRGNAADPLFNLLINTHHHGDHTGGNAAMMPHAGRSVAHEACVRLQNASSDADDAAIAETTFADEWSTDVADETVSLHHDGPAHTGGDATIFFERANIVHTGDLVFNRVVPFIDVDGGAHVENWISTLETLHDRYDDDTQFIFGHGHPDHGIIGSRAGLLQMRDYLTALSEFVQAKRAEGVDLGTLKKETNLPGFEEYSSDDWPLPLAQNLEAVYREQMGNTPATSS</sequence>
<comment type="caution">
    <text evidence="3">The sequence shown here is derived from an EMBL/GenBank/DDBJ whole genome shotgun (WGS) entry which is preliminary data.</text>
</comment>
<dbReference type="PANTHER" id="PTHR42951">
    <property type="entry name" value="METALLO-BETA-LACTAMASE DOMAIN-CONTAINING"/>
    <property type="match status" value="1"/>
</dbReference>
<dbReference type="EMBL" id="PDEQ01000001">
    <property type="protein sequence ID" value="PEN15307.1"/>
    <property type="molecule type" value="Genomic_DNA"/>
</dbReference>
<proteinExistence type="inferred from homology"/>
<name>A0A2A8D3B3_9BACT</name>
<dbReference type="SMART" id="SM00849">
    <property type="entry name" value="Lactamase_B"/>
    <property type="match status" value="1"/>
</dbReference>
<dbReference type="GO" id="GO:0016787">
    <property type="term" value="F:hydrolase activity"/>
    <property type="evidence" value="ECO:0007669"/>
    <property type="project" value="UniProtKB-KW"/>
</dbReference>
<evidence type="ECO:0000256" key="1">
    <source>
        <dbReference type="ARBA" id="ARBA00005250"/>
    </source>
</evidence>
<accession>A0A2A8D3B3</accession>
<dbReference type="PANTHER" id="PTHR42951:SF4">
    <property type="entry name" value="ACYL-COENZYME A THIOESTERASE MBLAC2"/>
    <property type="match status" value="1"/>
</dbReference>
<organism evidence="3 4">
    <name type="scientific">Longibacter salinarum</name>
    <dbReference type="NCBI Taxonomy" id="1850348"/>
    <lineage>
        <taxon>Bacteria</taxon>
        <taxon>Pseudomonadati</taxon>
        <taxon>Rhodothermota</taxon>
        <taxon>Rhodothermia</taxon>
        <taxon>Rhodothermales</taxon>
        <taxon>Salisaetaceae</taxon>
        <taxon>Longibacter</taxon>
    </lineage>
</organism>
<dbReference type="Gene3D" id="3.60.15.10">
    <property type="entry name" value="Ribonuclease Z/Hydroxyacylglutathione hydrolase-like"/>
    <property type="match status" value="1"/>
</dbReference>
<dbReference type="InterPro" id="IPR036866">
    <property type="entry name" value="RibonucZ/Hydroxyglut_hydro"/>
</dbReference>
<reference evidence="3 4" key="1">
    <citation type="submission" date="2017-10" db="EMBL/GenBank/DDBJ databases">
        <title>Draft genome of Longibacter Salinarum.</title>
        <authorList>
            <person name="Goh K.M."/>
            <person name="Shamsir M.S."/>
            <person name="Lim S.W."/>
        </authorList>
    </citation>
    <scope>NUCLEOTIDE SEQUENCE [LARGE SCALE GENOMIC DNA]</scope>
    <source>
        <strain evidence="3 4">KCTC 52045</strain>
    </source>
</reference>
<dbReference type="InterPro" id="IPR001279">
    <property type="entry name" value="Metallo-B-lactamas"/>
</dbReference>
<gene>
    <name evidence="3" type="ORF">CRI94_03240</name>
</gene>
<evidence type="ECO:0000313" key="3">
    <source>
        <dbReference type="EMBL" id="PEN15307.1"/>
    </source>
</evidence>